<feature type="domain" description="Alpha-L-glutamate ligase-related protein ATP-grasp" evidence="1">
    <location>
        <begin position="48"/>
        <end position="308"/>
    </location>
</feature>
<evidence type="ECO:0000313" key="2">
    <source>
        <dbReference type="EMBL" id="GAL77610.1"/>
    </source>
</evidence>
<dbReference type="SUPFAM" id="SSF56059">
    <property type="entry name" value="Glutathione synthetase ATP-binding domain-like"/>
    <property type="match status" value="1"/>
</dbReference>
<dbReference type="Gene3D" id="3.30.470.20">
    <property type="entry name" value="ATP-grasp fold, B domain"/>
    <property type="match status" value="1"/>
</dbReference>
<evidence type="ECO:0000313" key="3">
    <source>
        <dbReference type="Proteomes" id="UP000029643"/>
    </source>
</evidence>
<gene>
    <name evidence="2" type="ORF">JCM19274_5323</name>
</gene>
<comment type="caution">
    <text evidence="2">The sequence shown here is derived from an EMBL/GenBank/DDBJ whole genome shotgun (WGS) entry which is preliminary data.</text>
</comment>
<reference evidence="2 3" key="1">
    <citation type="journal article" date="2014" name="Genome Announc.">
        <title>Draft Genome Sequences of Marine Flavobacterium Algibacter lectus Strains SS8 and NR4.</title>
        <authorList>
            <person name="Takatani N."/>
            <person name="Nakanishi M."/>
            <person name="Meirelles P."/>
            <person name="Mino S."/>
            <person name="Suda W."/>
            <person name="Oshima K."/>
            <person name="Hattori M."/>
            <person name="Ohkuma M."/>
            <person name="Hosokawa M."/>
            <person name="Miyashita K."/>
            <person name="Thompson F.L."/>
            <person name="Niwa A."/>
            <person name="Sawabe T."/>
            <person name="Sawabe T."/>
        </authorList>
    </citation>
    <scope>NUCLEOTIDE SEQUENCE [LARGE SCALE GENOMIC DNA]</scope>
    <source>
        <strain evidence="3">JCM19274</strain>
    </source>
</reference>
<dbReference type="Pfam" id="PF14397">
    <property type="entry name" value="ATPgrasp_ST"/>
    <property type="match status" value="1"/>
</dbReference>
<protein>
    <recommendedName>
        <fullName evidence="1">Alpha-L-glutamate ligase-related protein ATP-grasp domain-containing protein</fullName>
    </recommendedName>
</protein>
<organism evidence="2 3">
    <name type="scientific">Algibacter lectus</name>
    <dbReference type="NCBI Taxonomy" id="221126"/>
    <lineage>
        <taxon>Bacteria</taxon>
        <taxon>Pseudomonadati</taxon>
        <taxon>Bacteroidota</taxon>
        <taxon>Flavobacteriia</taxon>
        <taxon>Flavobacteriales</taxon>
        <taxon>Flavobacteriaceae</taxon>
        <taxon>Algibacter</taxon>
    </lineage>
</organism>
<accession>A0A090WKL1</accession>
<dbReference type="GO" id="GO:0016879">
    <property type="term" value="F:ligase activity, forming carbon-nitrogen bonds"/>
    <property type="evidence" value="ECO:0007669"/>
    <property type="project" value="TreeGrafter"/>
</dbReference>
<dbReference type="AlphaFoldDB" id="A0A090WKL1"/>
<dbReference type="STRING" id="221126.SAMN04489722_102277"/>
<evidence type="ECO:0000259" key="1">
    <source>
        <dbReference type="Pfam" id="PF14397"/>
    </source>
</evidence>
<name>A0A090WKL1_9FLAO</name>
<dbReference type="PANTHER" id="PTHR21621">
    <property type="entry name" value="RIBOSOMAL PROTEIN S6 MODIFICATION PROTEIN"/>
    <property type="match status" value="1"/>
</dbReference>
<sequence>MYGMDKKMLPTDYFRKYLYRKDVVNYKNYISLKEYYLITGSKKMVFPEISSILKNKLNFYNYCLNSKLPTPTLWSYNFRAHWFYKNEKEVINSKQDALAFFNRVFKTSNIDTLFLKPTLGEGGQGCFLLKKENLESQIESIYPDLISNSYVHQAYVDQHDTINGIFSNSVNTIRIDTYIDTNNEARVLSALMRFGMGNTFTDNTHTGGFYVSLNLQSGKLQGVGRQDIVEGGKIITEHPDTKVTLNGFQIPFYKEAFQLAIKASNALPNRIVGWDVAITNQGPILLEGNESPSLHVTDVACGGYLNNKHIKDVLLELKN</sequence>
<dbReference type="InterPro" id="IPR039523">
    <property type="entry name" value="RimK-rel_E_lig_ATP-grasp"/>
</dbReference>
<dbReference type="EMBL" id="BBNU01000001">
    <property type="protein sequence ID" value="GAL77610.1"/>
    <property type="molecule type" value="Genomic_DNA"/>
</dbReference>
<dbReference type="GO" id="GO:0005737">
    <property type="term" value="C:cytoplasm"/>
    <property type="evidence" value="ECO:0007669"/>
    <property type="project" value="TreeGrafter"/>
</dbReference>
<dbReference type="PANTHER" id="PTHR21621:SF0">
    <property type="entry name" value="BETA-CITRYLGLUTAMATE SYNTHASE B-RELATED"/>
    <property type="match status" value="1"/>
</dbReference>
<dbReference type="Proteomes" id="UP000029643">
    <property type="component" value="Unassembled WGS sequence"/>
</dbReference>
<proteinExistence type="predicted"/>